<dbReference type="SUPFAM" id="SSF75217">
    <property type="entry name" value="alpha/beta knot"/>
    <property type="match status" value="1"/>
</dbReference>
<comment type="similarity">
    <text evidence="2 12">Belongs to the RNA methyltransferase RsmE family.</text>
</comment>
<proteinExistence type="inferred from homology"/>
<dbReference type="EMBL" id="JANIBJ010000049">
    <property type="protein sequence ID" value="MCQ8106152.1"/>
    <property type="molecule type" value="Genomic_DNA"/>
</dbReference>
<evidence type="ECO:0000256" key="9">
    <source>
        <dbReference type="ARBA" id="ARBA00022691"/>
    </source>
</evidence>
<evidence type="ECO:0000256" key="1">
    <source>
        <dbReference type="ARBA" id="ARBA00004496"/>
    </source>
</evidence>
<name>A0ABT1TL05_9GAMM</name>
<dbReference type="Gene3D" id="2.40.240.20">
    <property type="entry name" value="Hypothetical PUA domain-like, domain 1"/>
    <property type="match status" value="1"/>
</dbReference>
<dbReference type="InterPro" id="IPR006700">
    <property type="entry name" value="RsmE"/>
</dbReference>
<evidence type="ECO:0000313" key="15">
    <source>
        <dbReference type="EMBL" id="MCQ8106152.1"/>
    </source>
</evidence>
<keyword evidence="5 12" id="KW-0963">Cytoplasm</keyword>
<dbReference type="InterPro" id="IPR046886">
    <property type="entry name" value="RsmE_MTase_dom"/>
</dbReference>
<dbReference type="RefSeq" id="WP_256604226.1">
    <property type="nucleotide sequence ID" value="NZ_JANIBJ010000049.1"/>
</dbReference>
<evidence type="ECO:0000256" key="2">
    <source>
        <dbReference type="ARBA" id="ARBA00005528"/>
    </source>
</evidence>
<dbReference type="InterPro" id="IPR029026">
    <property type="entry name" value="tRNA_m1G_MTases_N"/>
</dbReference>
<dbReference type="PIRSF" id="PIRSF015601">
    <property type="entry name" value="MTase_slr0722"/>
    <property type="match status" value="1"/>
</dbReference>
<sequence>MRVSRLYVNASLNAGSRIELDEDAAHYVRSVLRLRQDQSIVLFNGLGGEYLGRFSEVSRKCVRVEIERYLERDVESPLTVILGMGISRGDRMDWAVQKAVELGVAQLTPLFTERCVTKLSGDKQLQRLRHWRQIALHAAEQSGRTRPPVMDEIAEFTDWLGRQQGLRLFLDPCANQTLADCQPQAMRVTLLSGPEGGFSDAERQLAKAAGFIPVRMGARILRTETAVLSALSAVQMLWGDFR</sequence>
<evidence type="ECO:0000256" key="6">
    <source>
        <dbReference type="ARBA" id="ARBA00022552"/>
    </source>
</evidence>
<keyword evidence="8 12" id="KW-0808">Transferase</keyword>
<comment type="catalytic activity">
    <reaction evidence="11 12">
        <text>uridine(1498) in 16S rRNA + S-adenosyl-L-methionine = N(3)-methyluridine(1498) in 16S rRNA + S-adenosyl-L-homocysteine + H(+)</text>
        <dbReference type="Rhea" id="RHEA:42920"/>
        <dbReference type="Rhea" id="RHEA-COMP:10283"/>
        <dbReference type="Rhea" id="RHEA-COMP:10284"/>
        <dbReference type="ChEBI" id="CHEBI:15378"/>
        <dbReference type="ChEBI" id="CHEBI:57856"/>
        <dbReference type="ChEBI" id="CHEBI:59789"/>
        <dbReference type="ChEBI" id="CHEBI:65315"/>
        <dbReference type="ChEBI" id="CHEBI:74502"/>
        <dbReference type="EC" id="2.1.1.193"/>
    </reaction>
</comment>
<comment type="function">
    <text evidence="10 12">Specifically methylates the N3 position of the uracil ring of uridine 1498 (m3U1498) in 16S rRNA. Acts on the fully assembled 30S ribosomal subunit.</text>
</comment>
<dbReference type="Proteomes" id="UP001524499">
    <property type="component" value="Unassembled WGS sequence"/>
</dbReference>
<dbReference type="NCBIfam" id="NF008692">
    <property type="entry name" value="PRK11713.1-5"/>
    <property type="match status" value="1"/>
</dbReference>
<evidence type="ECO:0000256" key="7">
    <source>
        <dbReference type="ARBA" id="ARBA00022603"/>
    </source>
</evidence>
<dbReference type="EC" id="2.1.1.193" evidence="3 12"/>
<keyword evidence="16" id="KW-1185">Reference proteome</keyword>
<dbReference type="Pfam" id="PF20260">
    <property type="entry name" value="PUA_4"/>
    <property type="match status" value="1"/>
</dbReference>
<dbReference type="PANTHER" id="PTHR30027:SF3">
    <property type="entry name" value="16S RRNA (URACIL(1498)-N(3))-METHYLTRANSFERASE"/>
    <property type="match status" value="1"/>
</dbReference>
<evidence type="ECO:0000259" key="14">
    <source>
        <dbReference type="Pfam" id="PF20260"/>
    </source>
</evidence>
<evidence type="ECO:0000256" key="3">
    <source>
        <dbReference type="ARBA" id="ARBA00012328"/>
    </source>
</evidence>
<comment type="subcellular location">
    <subcellularLocation>
        <location evidence="1 12">Cytoplasm</location>
    </subcellularLocation>
</comment>
<organism evidence="15 16">
    <name type="scientific">Methylomonas subterranea</name>
    <dbReference type="NCBI Taxonomy" id="2952225"/>
    <lineage>
        <taxon>Bacteria</taxon>
        <taxon>Pseudomonadati</taxon>
        <taxon>Pseudomonadota</taxon>
        <taxon>Gammaproteobacteria</taxon>
        <taxon>Methylococcales</taxon>
        <taxon>Methylococcaceae</taxon>
        <taxon>Methylomonas</taxon>
    </lineage>
</organism>
<dbReference type="GO" id="GO:0032259">
    <property type="term" value="P:methylation"/>
    <property type="evidence" value="ECO:0007669"/>
    <property type="project" value="UniProtKB-KW"/>
</dbReference>
<dbReference type="InterPro" id="IPR015947">
    <property type="entry name" value="PUA-like_sf"/>
</dbReference>
<feature type="domain" description="Ribosomal RNA small subunit methyltransferase E methyltransferase" evidence="13">
    <location>
        <begin position="75"/>
        <end position="235"/>
    </location>
</feature>
<dbReference type="InterPro" id="IPR029028">
    <property type="entry name" value="Alpha/beta_knot_MTases"/>
</dbReference>
<dbReference type="NCBIfam" id="TIGR00046">
    <property type="entry name" value="RsmE family RNA methyltransferase"/>
    <property type="match status" value="1"/>
</dbReference>
<accession>A0ABT1TL05</accession>
<dbReference type="Pfam" id="PF04452">
    <property type="entry name" value="Methyltrans_RNA"/>
    <property type="match status" value="1"/>
</dbReference>
<evidence type="ECO:0000256" key="5">
    <source>
        <dbReference type="ARBA" id="ARBA00022490"/>
    </source>
</evidence>
<evidence type="ECO:0000256" key="11">
    <source>
        <dbReference type="ARBA" id="ARBA00047944"/>
    </source>
</evidence>
<keyword evidence="7 12" id="KW-0489">Methyltransferase</keyword>
<evidence type="ECO:0000256" key="12">
    <source>
        <dbReference type="PIRNR" id="PIRNR015601"/>
    </source>
</evidence>
<comment type="caution">
    <text evidence="15">The sequence shown here is derived from an EMBL/GenBank/DDBJ whole genome shotgun (WGS) entry which is preliminary data.</text>
</comment>
<evidence type="ECO:0000256" key="10">
    <source>
        <dbReference type="ARBA" id="ARBA00025699"/>
    </source>
</evidence>
<gene>
    <name evidence="15" type="ORF">NP590_18740</name>
</gene>
<evidence type="ECO:0000259" key="13">
    <source>
        <dbReference type="Pfam" id="PF04452"/>
    </source>
</evidence>
<evidence type="ECO:0000313" key="16">
    <source>
        <dbReference type="Proteomes" id="UP001524499"/>
    </source>
</evidence>
<dbReference type="CDD" id="cd18084">
    <property type="entry name" value="RsmE-like"/>
    <property type="match status" value="1"/>
</dbReference>
<feature type="domain" description="Ribosomal RNA small subunit methyltransferase E PUA-like" evidence="14">
    <location>
        <begin position="20"/>
        <end position="67"/>
    </location>
</feature>
<protein>
    <recommendedName>
        <fullName evidence="4 12">Ribosomal RNA small subunit methyltransferase E</fullName>
        <ecNumber evidence="3 12">2.1.1.193</ecNumber>
    </recommendedName>
</protein>
<evidence type="ECO:0000256" key="4">
    <source>
        <dbReference type="ARBA" id="ARBA00013673"/>
    </source>
</evidence>
<reference evidence="15 16" key="1">
    <citation type="submission" date="2022-07" db="EMBL/GenBank/DDBJ databases">
        <title>Methylomonas rivi sp. nov., Methylomonas rosea sp. nov., Methylomonas aureus sp. nov. and Methylomonas subterranea sp. nov., four novel methanotrophs isolated from a freshwater creek and the deep terrestrial subsurface.</title>
        <authorList>
            <person name="Abin C."/>
            <person name="Sankaranarayanan K."/>
            <person name="Garner C."/>
            <person name="Sindelar R."/>
            <person name="Kotary K."/>
            <person name="Garner R."/>
            <person name="Barclay S."/>
            <person name="Lawson P."/>
            <person name="Krumholz L."/>
        </authorList>
    </citation>
    <scope>NUCLEOTIDE SEQUENCE [LARGE SCALE GENOMIC DNA]</scope>
    <source>
        <strain evidence="15 16">SURF-2</strain>
    </source>
</reference>
<dbReference type="PANTHER" id="PTHR30027">
    <property type="entry name" value="RIBOSOMAL RNA SMALL SUBUNIT METHYLTRANSFERASE E"/>
    <property type="match status" value="1"/>
</dbReference>
<keyword evidence="9 12" id="KW-0949">S-adenosyl-L-methionine</keyword>
<dbReference type="Gene3D" id="3.40.1280.10">
    <property type="match status" value="1"/>
</dbReference>
<dbReference type="GO" id="GO:0008168">
    <property type="term" value="F:methyltransferase activity"/>
    <property type="evidence" value="ECO:0007669"/>
    <property type="project" value="UniProtKB-KW"/>
</dbReference>
<dbReference type="InterPro" id="IPR046887">
    <property type="entry name" value="RsmE_PUA-like"/>
</dbReference>
<dbReference type="SUPFAM" id="SSF88697">
    <property type="entry name" value="PUA domain-like"/>
    <property type="match status" value="1"/>
</dbReference>
<evidence type="ECO:0000256" key="8">
    <source>
        <dbReference type="ARBA" id="ARBA00022679"/>
    </source>
</evidence>
<keyword evidence="6 12" id="KW-0698">rRNA processing</keyword>